<dbReference type="Proteomes" id="UP000054498">
    <property type="component" value="Unassembled WGS sequence"/>
</dbReference>
<dbReference type="GeneID" id="25729412"/>
<dbReference type="KEGG" id="mng:MNEG_12085"/>
<keyword evidence="2" id="KW-1185">Reference proteome</keyword>
<organism evidence="1 2">
    <name type="scientific">Monoraphidium neglectum</name>
    <dbReference type="NCBI Taxonomy" id="145388"/>
    <lineage>
        <taxon>Eukaryota</taxon>
        <taxon>Viridiplantae</taxon>
        <taxon>Chlorophyta</taxon>
        <taxon>core chlorophytes</taxon>
        <taxon>Chlorophyceae</taxon>
        <taxon>CS clade</taxon>
        <taxon>Sphaeropleales</taxon>
        <taxon>Selenastraceae</taxon>
        <taxon>Monoraphidium</taxon>
    </lineage>
</organism>
<dbReference type="EMBL" id="KK103275">
    <property type="protein sequence ID" value="KIY95878.1"/>
    <property type="molecule type" value="Genomic_DNA"/>
</dbReference>
<evidence type="ECO:0000313" key="2">
    <source>
        <dbReference type="Proteomes" id="UP000054498"/>
    </source>
</evidence>
<evidence type="ECO:0000313" key="1">
    <source>
        <dbReference type="EMBL" id="KIY95878.1"/>
    </source>
</evidence>
<accession>A0A0D2KJ70</accession>
<name>A0A0D2KJ70_9CHLO</name>
<sequence>MQVSDDWETAEQRGAPVVDGVLQLGYRGNSYLESGQAQRSVSSSLDNRAYRCSELWSPECDATWNRWQSPILAGGGIGGYGGFGPYGGMWGGGWGGRYFGRRRWV</sequence>
<dbReference type="AlphaFoldDB" id="A0A0D2KJ70"/>
<protein>
    <submittedName>
        <fullName evidence="1">Uncharacterized protein</fullName>
    </submittedName>
</protein>
<dbReference type="RefSeq" id="XP_013894898.1">
    <property type="nucleotide sequence ID" value="XM_014039444.1"/>
</dbReference>
<reference evidence="1 2" key="1">
    <citation type="journal article" date="2013" name="BMC Genomics">
        <title>Reconstruction of the lipid metabolism for the microalga Monoraphidium neglectum from its genome sequence reveals characteristics suitable for biofuel production.</title>
        <authorList>
            <person name="Bogen C."/>
            <person name="Al-Dilaimi A."/>
            <person name="Albersmeier A."/>
            <person name="Wichmann J."/>
            <person name="Grundmann M."/>
            <person name="Rupp O."/>
            <person name="Lauersen K.J."/>
            <person name="Blifernez-Klassen O."/>
            <person name="Kalinowski J."/>
            <person name="Goesmann A."/>
            <person name="Mussgnug J.H."/>
            <person name="Kruse O."/>
        </authorList>
    </citation>
    <scope>NUCLEOTIDE SEQUENCE [LARGE SCALE GENOMIC DNA]</scope>
    <source>
        <strain evidence="1 2">SAG 48.87</strain>
    </source>
</reference>
<gene>
    <name evidence="1" type="ORF">MNEG_12085</name>
</gene>
<proteinExistence type="predicted"/>